<dbReference type="Pfam" id="PF01515">
    <property type="entry name" value="PTA_PTB"/>
    <property type="match status" value="2"/>
</dbReference>
<evidence type="ECO:0000313" key="4">
    <source>
        <dbReference type="EMBL" id="GAX80349.1"/>
    </source>
</evidence>
<dbReference type="Gene3D" id="3.40.50.10950">
    <property type="match status" value="1"/>
</dbReference>
<keyword evidence="2" id="KW-0012">Acyltransferase</keyword>
<reference evidence="4 5" key="1">
    <citation type="submission" date="2017-08" db="EMBL/GenBank/DDBJ databases">
        <title>Acidophilic green algal genome provides insights into adaptation to an acidic environment.</title>
        <authorList>
            <person name="Hirooka S."/>
            <person name="Hirose Y."/>
            <person name="Kanesaki Y."/>
            <person name="Higuchi S."/>
            <person name="Fujiwara T."/>
            <person name="Onuma R."/>
            <person name="Era A."/>
            <person name="Ohbayashi R."/>
            <person name="Uzuka A."/>
            <person name="Nozaki H."/>
            <person name="Yoshikawa H."/>
            <person name="Miyagishima S.Y."/>
        </authorList>
    </citation>
    <scope>NUCLEOTIDE SEQUENCE [LARGE SCALE GENOMIC DNA]</scope>
    <source>
        <strain evidence="4 5">NIES-2499</strain>
    </source>
</reference>
<dbReference type="OrthoDB" id="2013649at2759"/>
<keyword evidence="5" id="KW-1185">Reference proteome</keyword>
<evidence type="ECO:0000313" key="5">
    <source>
        <dbReference type="Proteomes" id="UP000232323"/>
    </source>
</evidence>
<dbReference type="InterPro" id="IPR002505">
    <property type="entry name" value="PTA_PTB"/>
</dbReference>
<comment type="caution">
    <text evidence="4">The sequence shown here is derived from an EMBL/GenBank/DDBJ whole genome shotgun (WGS) entry which is preliminary data.</text>
</comment>
<evidence type="ECO:0000259" key="3">
    <source>
        <dbReference type="Pfam" id="PF01515"/>
    </source>
</evidence>
<protein>
    <recommendedName>
        <fullName evidence="3">Phosphate acetyl/butaryl transferase domain-containing protein</fullName>
    </recommendedName>
</protein>
<dbReference type="AlphaFoldDB" id="A0A250XBS3"/>
<dbReference type="PANTHER" id="PTHR43356:SF3">
    <property type="entry name" value="PHOSPHATE ACETYLTRANSFERASE"/>
    <property type="match status" value="1"/>
</dbReference>
<organism evidence="4 5">
    <name type="scientific">Chlamydomonas eustigma</name>
    <dbReference type="NCBI Taxonomy" id="1157962"/>
    <lineage>
        <taxon>Eukaryota</taxon>
        <taxon>Viridiplantae</taxon>
        <taxon>Chlorophyta</taxon>
        <taxon>core chlorophytes</taxon>
        <taxon>Chlorophyceae</taxon>
        <taxon>CS clade</taxon>
        <taxon>Chlamydomonadales</taxon>
        <taxon>Chlamydomonadaceae</taxon>
        <taxon>Chlamydomonas</taxon>
    </lineage>
</organism>
<dbReference type="EMBL" id="BEGY01000051">
    <property type="protein sequence ID" value="GAX80349.1"/>
    <property type="molecule type" value="Genomic_DNA"/>
</dbReference>
<dbReference type="GO" id="GO:0016746">
    <property type="term" value="F:acyltransferase activity"/>
    <property type="evidence" value="ECO:0007669"/>
    <property type="project" value="UniProtKB-KW"/>
</dbReference>
<sequence>MIRDAAVDTIKGDPNLYGTLMVLCGDVNGMVSGALHTTASTIRPAMQVGSCDSGDCAVNMNPSSEELAQIAVESADTALSFGIEPLVAMLSDSSLESGRGPDVDKVKKAVDMVRALRPDLSVSE</sequence>
<dbReference type="PANTHER" id="PTHR43356">
    <property type="entry name" value="PHOSPHATE ACETYLTRANSFERASE"/>
    <property type="match status" value="1"/>
</dbReference>
<dbReference type="InterPro" id="IPR042113">
    <property type="entry name" value="P_AcTrfase_dom1"/>
</dbReference>
<feature type="domain" description="Phosphate acetyl/butaryl transferase" evidence="3">
    <location>
        <begin position="54"/>
        <end position="122"/>
    </location>
</feature>
<dbReference type="Proteomes" id="UP000232323">
    <property type="component" value="Unassembled WGS sequence"/>
</dbReference>
<dbReference type="STRING" id="1157962.A0A250XBS3"/>
<name>A0A250XBS3_9CHLO</name>
<evidence type="ECO:0000256" key="1">
    <source>
        <dbReference type="ARBA" id="ARBA00022679"/>
    </source>
</evidence>
<feature type="domain" description="Phosphate acetyl/butaryl transferase" evidence="3">
    <location>
        <begin position="5"/>
        <end position="48"/>
    </location>
</feature>
<accession>A0A250XBS3</accession>
<evidence type="ECO:0000256" key="2">
    <source>
        <dbReference type="ARBA" id="ARBA00023315"/>
    </source>
</evidence>
<proteinExistence type="predicted"/>
<gene>
    <name evidence="4" type="ORF">CEUSTIGMA_g7788.t1</name>
</gene>
<dbReference type="InterPro" id="IPR050500">
    <property type="entry name" value="Phos_Acetyltrans/Butyryltrans"/>
</dbReference>
<dbReference type="Gene3D" id="3.40.718.10">
    <property type="entry name" value="Isopropylmalate Dehydrogenase"/>
    <property type="match status" value="1"/>
</dbReference>
<keyword evidence="1" id="KW-0808">Transferase</keyword>
<dbReference type="SUPFAM" id="SSF53659">
    <property type="entry name" value="Isocitrate/Isopropylmalate dehydrogenase-like"/>
    <property type="match status" value="1"/>
</dbReference>